<name>A0A6A6MVC4_HEVBR</name>
<protein>
    <submittedName>
        <fullName evidence="2">Uncharacterized protein</fullName>
    </submittedName>
</protein>
<dbReference type="InterPro" id="IPR021950">
    <property type="entry name" value="Spt20"/>
</dbReference>
<evidence type="ECO:0000313" key="2">
    <source>
        <dbReference type="EMBL" id="KAF2317822.1"/>
    </source>
</evidence>
<proteinExistence type="predicted"/>
<dbReference type="PANTHER" id="PTHR13526:SF23">
    <property type="entry name" value="PROTEIN PHYTOCHROME-DEPENDENT LATE-FLOWERING-LIKE"/>
    <property type="match status" value="1"/>
</dbReference>
<dbReference type="GO" id="GO:0006357">
    <property type="term" value="P:regulation of transcription by RNA polymerase II"/>
    <property type="evidence" value="ECO:0007669"/>
    <property type="project" value="TreeGrafter"/>
</dbReference>
<evidence type="ECO:0000313" key="3">
    <source>
        <dbReference type="Proteomes" id="UP000467840"/>
    </source>
</evidence>
<reference evidence="2 3" key="1">
    <citation type="journal article" date="2020" name="Mol. Plant">
        <title>The Chromosome-Based Rubber Tree Genome Provides New Insights into Spurge Genome Evolution and Rubber Biosynthesis.</title>
        <authorList>
            <person name="Liu J."/>
            <person name="Shi C."/>
            <person name="Shi C.C."/>
            <person name="Li W."/>
            <person name="Zhang Q.J."/>
            <person name="Zhang Y."/>
            <person name="Li K."/>
            <person name="Lu H.F."/>
            <person name="Shi C."/>
            <person name="Zhu S.T."/>
            <person name="Xiao Z.Y."/>
            <person name="Nan H."/>
            <person name="Yue Y."/>
            <person name="Zhu X.G."/>
            <person name="Wu Y."/>
            <person name="Hong X.N."/>
            <person name="Fan G.Y."/>
            <person name="Tong Y."/>
            <person name="Zhang D."/>
            <person name="Mao C.L."/>
            <person name="Liu Y.L."/>
            <person name="Hao S.J."/>
            <person name="Liu W.Q."/>
            <person name="Lv M.Q."/>
            <person name="Zhang H.B."/>
            <person name="Liu Y."/>
            <person name="Hu-Tang G.R."/>
            <person name="Wang J.P."/>
            <person name="Wang J.H."/>
            <person name="Sun Y.H."/>
            <person name="Ni S.B."/>
            <person name="Chen W.B."/>
            <person name="Zhang X.C."/>
            <person name="Jiao Y.N."/>
            <person name="Eichler E.E."/>
            <person name="Li G.H."/>
            <person name="Liu X."/>
            <person name="Gao L.Z."/>
        </authorList>
    </citation>
    <scope>NUCLEOTIDE SEQUENCE [LARGE SCALE GENOMIC DNA]</scope>
    <source>
        <strain evidence="3">cv. GT1</strain>
        <tissue evidence="2">Leaf</tissue>
    </source>
</reference>
<dbReference type="AlphaFoldDB" id="A0A6A6MVC4"/>
<comment type="caution">
    <text evidence="2">The sequence shown here is derived from an EMBL/GenBank/DDBJ whole genome shotgun (WGS) entry which is preliminary data.</text>
</comment>
<organism evidence="2 3">
    <name type="scientific">Hevea brasiliensis</name>
    <name type="common">Para rubber tree</name>
    <name type="synonym">Siphonia brasiliensis</name>
    <dbReference type="NCBI Taxonomy" id="3981"/>
    <lineage>
        <taxon>Eukaryota</taxon>
        <taxon>Viridiplantae</taxon>
        <taxon>Streptophyta</taxon>
        <taxon>Embryophyta</taxon>
        <taxon>Tracheophyta</taxon>
        <taxon>Spermatophyta</taxon>
        <taxon>Magnoliopsida</taxon>
        <taxon>eudicotyledons</taxon>
        <taxon>Gunneridae</taxon>
        <taxon>Pentapetalae</taxon>
        <taxon>rosids</taxon>
        <taxon>fabids</taxon>
        <taxon>Malpighiales</taxon>
        <taxon>Euphorbiaceae</taxon>
        <taxon>Crotonoideae</taxon>
        <taxon>Micrandreae</taxon>
        <taxon>Hevea</taxon>
    </lineage>
</organism>
<dbReference type="Proteomes" id="UP000467840">
    <property type="component" value="Chromosome 6"/>
</dbReference>
<dbReference type="EMBL" id="JAAGAX010000004">
    <property type="protein sequence ID" value="KAF2317822.1"/>
    <property type="molecule type" value="Genomic_DNA"/>
</dbReference>
<dbReference type="GO" id="GO:0003712">
    <property type="term" value="F:transcription coregulator activity"/>
    <property type="evidence" value="ECO:0007669"/>
    <property type="project" value="InterPro"/>
</dbReference>
<keyword evidence="3" id="KW-1185">Reference proteome</keyword>
<sequence length="908" mass="100182">MQGRFDLIEDKVAGHSKELAEPALHRVLEDPEVSFSLNLFENGFSFGKPAEVFNDVPKQLVPYDRASETLFTAIEYGWLPGDVFDQIPCKYVNGAVLCEEVESRILKALQPDLHLNPNPLLDRFCEETPTKKGTQESNFQFGLAYHGIEVPTSQKNISRVVPSLQAGKVAQDNIHNYQSVDGCNKYAAADLSSPTASIGRDKREPPSLVPSERSECETETVERLILKKPRQEPDFTLEQLLGNLAEIGLSPELLRKNNLMYQQVGAEKSILERYHDLRGSLSLTNKGQHEILEGNPKLPTGMPNVTVKQEPLETTDFPNSDVRKVKDKSIIMDLRSNQSDLQQLLQKSTLSLKANSHPAVAVDKNLRNENVTQKLLPSPQVTSDVRAASLRLLHGESLPGEASVPTKQKKNICPRGSRIKMIDSLAGTRNKSPLSLKANSHPSVTVGKNLRNENVTRKVLPSPQVTSDVRAASLRLLHGESLLGEASVPTKQKKNICPRGSSIKMIDSLASTRNMSTADAIAASGNLHSNMVSDVECNPYLERYRMNDEHKVDQRLPNLFAAQFQSLLEKEGYRIARDHIQPMVLNSDGQSSSQHPAVFQCDTAACGSVLQSSPTLIPGPSASTLRPMKSRMSARSSWQLSSQNIQSRSPLLPPVNFQLPFQSLSNNLSKPQLDIAAQVSPMNPQWPEILNKHAHLQFQMMQRQRQQEQLMQKKTLLGGLDAAMGSPDIMQLDGNIHRIGDAVMALEGPMNSPQRGQVPWIGNLGQFNNLGSNISSLNERKKCFGMMSDHPSSLLAKLGLGAPEAVGGAMMNRIPIQRSSGGVQMQRPTIPDMAFLSQNQPLPQPQIQQQLQMPYSQQQAGRLAEHVSSPLGQVNLQQFDQLQQIGTLQWSTKSAVQGTNDGNALCQW</sequence>
<evidence type="ECO:0000256" key="1">
    <source>
        <dbReference type="SAM" id="MobiDB-lite"/>
    </source>
</evidence>
<dbReference type="PANTHER" id="PTHR13526">
    <property type="entry name" value="TRANSCRIPTION FACTOR SPT20 HOMOLOG"/>
    <property type="match status" value="1"/>
</dbReference>
<feature type="region of interest" description="Disordered" evidence="1">
    <location>
        <begin position="194"/>
        <end position="213"/>
    </location>
</feature>
<dbReference type="GO" id="GO:0000124">
    <property type="term" value="C:SAGA complex"/>
    <property type="evidence" value="ECO:0007669"/>
    <property type="project" value="InterPro"/>
</dbReference>
<accession>A0A6A6MVC4</accession>
<gene>
    <name evidence="2" type="ORF">GH714_041137</name>
</gene>